<evidence type="ECO:0000259" key="1">
    <source>
        <dbReference type="Pfam" id="PF00535"/>
    </source>
</evidence>
<dbReference type="RefSeq" id="WP_191283722.1">
    <property type="nucleotide sequence ID" value="NZ_BNAI01000005.1"/>
</dbReference>
<organism evidence="2 3">
    <name type="scientific">Pseudolysinimonas yzui</name>
    <dbReference type="NCBI Taxonomy" id="2708254"/>
    <lineage>
        <taxon>Bacteria</taxon>
        <taxon>Bacillati</taxon>
        <taxon>Actinomycetota</taxon>
        <taxon>Actinomycetes</taxon>
        <taxon>Micrococcales</taxon>
        <taxon>Microbacteriaceae</taxon>
        <taxon>Pseudolysinimonas</taxon>
    </lineage>
</organism>
<name>A0A8J3GSD5_9MICO</name>
<dbReference type="AlphaFoldDB" id="A0A8J3GSD5"/>
<protein>
    <recommendedName>
        <fullName evidence="1">Glycosyltransferase 2-like domain-containing protein</fullName>
    </recommendedName>
</protein>
<comment type="caution">
    <text evidence="2">The sequence shown here is derived from an EMBL/GenBank/DDBJ whole genome shotgun (WGS) entry which is preliminary data.</text>
</comment>
<accession>A0A8J3GSD5</accession>
<reference evidence="2" key="2">
    <citation type="submission" date="2020-09" db="EMBL/GenBank/DDBJ databases">
        <authorList>
            <person name="Sun Q."/>
            <person name="Zhou Y."/>
        </authorList>
    </citation>
    <scope>NUCLEOTIDE SEQUENCE</scope>
    <source>
        <strain evidence="2">CGMCC 1.16548</strain>
    </source>
</reference>
<dbReference type="PANTHER" id="PTHR43685:SF3">
    <property type="entry name" value="SLR2126 PROTEIN"/>
    <property type="match status" value="1"/>
</dbReference>
<feature type="domain" description="Glycosyltransferase 2-like" evidence="1">
    <location>
        <begin position="11"/>
        <end position="137"/>
    </location>
</feature>
<reference evidence="2" key="1">
    <citation type="journal article" date="2014" name="Int. J. Syst. Evol. Microbiol.">
        <title>Complete genome sequence of Corynebacterium casei LMG S-19264T (=DSM 44701T), isolated from a smear-ripened cheese.</title>
        <authorList>
            <consortium name="US DOE Joint Genome Institute (JGI-PGF)"/>
            <person name="Walter F."/>
            <person name="Albersmeier A."/>
            <person name="Kalinowski J."/>
            <person name="Ruckert C."/>
        </authorList>
    </citation>
    <scope>NUCLEOTIDE SEQUENCE</scope>
    <source>
        <strain evidence="2">CGMCC 1.16548</strain>
    </source>
</reference>
<dbReference type="InterPro" id="IPR029044">
    <property type="entry name" value="Nucleotide-diphossugar_trans"/>
</dbReference>
<dbReference type="InterPro" id="IPR050834">
    <property type="entry name" value="Glycosyltransf_2"/>
</dbReference>
<dbReference type="Gene3D" id="3.90.550.10">
    <property type="entry name" value="Spore Coat Polysaccharide Biosynthesis Protein SpsA, Chain A"/>
    <property type="match status" value="1"/>
</dbReference>
<dbReference type="InterPro" id="IPR001173">
    <property type="entry name" value="Glyco_trans_2-like"/>
</dbReference>
<dbReference type="Proteomes" id="UP000617531">
    <property type="component" value="Unassembled WGS sequence"/>
</dbReference>
<evidence type="ECO:0000313" key="3">
    <source>
        <dbReference type="Proteomes" id="UP000617531"/>
    </source>
</evidence>
<dbReference type="EMBL" id="BNAI01000005">
    <property type="protein sequence ID" value="GHF21901.1"/>
    <property type="molecule type" value="Genomic_DNA"/>
</dbReference>
<keyword evidence="3" id="KW-1185">Reference proteome</keyword>
<proteinExistence type="predicted"/>
<dbReference type="PANTHER" id="PTHR43685">
    <property type="entry name" value="GLYCOSYLTRANSFERASE"/>
    <property type="match status" value="1"/>
</dbReference>
<sequence>MPEPGGLRALIAIATYLRPESLRDLLASLEAQVVEHSAHVVVVDNDADGTARVVAADSPIVSTYIVEPAPGIAEARNAALDIFDERFDVILFVDDDETADARWLGTMLQFLRTTDADVALGAVHTVLDDTTPPWIVRGGFLQRGIPATGTVCPSAATNNVALRRTRWLDAGSPRFDPAFSMTGGSDTELFLRLTERGLTILFVAEAVMYEWPPTHRLTARWIGRRMLRNGIVAGRLTAARRGRRAALTRGLVVVGAGVRAAARELRTTRHLGATPVRMILMGIGESWSALGGRIYEYRRPRRRPAPSLSVP</sequence>
<dbReference type="Pfam" id="PF00535">
    <property type="entry name" value="Glycos_transf_2"/>
    <property type="match status" value="1"/>
</dbReference>
<dbReference type="SUPFAM" id="SSF53448">
    <property type="entry name" value="Nucleotide-diphospho-sugar transferases"/>
    <property type="match status" value="1"/>
</dbReference>
<evidence type="ECO:0000313" key="2">
    <source>
        <dbReference type="EMBL" id="GHF21901.1"/>
    </source>
</evidence>
<gene>
    <name evidence="2" type="ORF">GCM10011600_23670</name>
</gene>